<evidence type="ECO:0000313" key="1">
    <source>
        <dbReference type="EMBL" id="KAJ8061766.1"/>
    </source>
</evidence>
<accession>A0A9X0AFE1</accession>
<proteinExistence type="predicted"/>
<evidence type="ECO:0000313" key="2">
    <source>
        <dbReference type="Proteomes" id="UP001152300"/>
    </source>
</evidence>
<keyword evidence="2" id="KW-1185">Reference proteome</keyword>
<organism evidence="1 2">
    <name type="scientific">Sclerotinia nivalis</name>
    <dbReference type="NCBI Taxonomy" id="352851"/>
    <lineage>
        <taxon>Eukaryota</taxon>
        <taxon>Fungi</taxon>
        <taxon>Dikarya</taxon>
        <taxon>Ascomycota</taxon>
        <taxon>Pezizomycotina</taxon>
        <taxon>Leotiomycetes</taxon>
        <taxon>Helotiales</taxon>
        <taxon>Sclerotiniaceae</taxon>
        <taxon>Sclerotinia</taxon>
    </lineage>
</organism>
<gene>
    <name evidence="1" type="ORF">OCU04_009563</name>
</gene>
<dbReference type="EMBL" id="JAPEIS010000011">
    <property type="protein sequence ID" value="KAJ8061766.1"/>
    <property type="molecule type" value="Genomic_DNA"/>
</dbReference>
<protein>
    <submittedName>
        <fullName evidence="1">Uncharacterized protein</fullName>
    </submittedName>
</protein>
<sequence>MHLVGLDIRSSTIISTLFTSLASPGTSHEELVKSFLTTCPRKFEDRRRPSGSVVVPLSWKLARKVPHLSISSSISSKHASHLTVFLAHFSSFRSASYVTWIRIMRRTFAHLFI</sequence>
<dbReference type="AlphaFoldDB" id="A0A9X0AFE1"/>
<comment type="caution">
    <text evidence="1">The sequence shown here is derived from an EMBL/GenBank/DDBJ whole genome shotgun (WGS) entry which is preliminary data.</text>
</comment>
<name>A0A9X0AFE1_9HELO</name>
<reference evidence="1" key="1">
    <citation type="submission" date="2022-11" db="EMBL/GenBank/DDBJ databases">
        <title>Genome Resource of Sclerotinia nivalis Strain SnTB1, a Plant Pathogen Isolated from American Ginseng.</title>
        <authorList>
            <person name="Fan S."/>
        </authorList>
    </citation>
    <scope>NUCLEOTIDE SEQUENCE</scope>
    <source>
        <strain evidence="1">SnTB1</strain>
    </source>
</reference>
<dbReference type="Proteomes" id="UP001152300">
    <property type="component" value="Unassembled WGS sequence"/>
</dbReference>